<name>A0ABS1WZ35_9GAMM</name>
<dbReference type="EMBL" id="JAEVLS010000003">
    <property type="protein sequence ID" value="MBM0106237.1"/>
    <property type="molecule type" value="Genomic_DNA"/>
</dbReference>
<comment type="caution">
    <text evidence="3">The sequence shown here is derived from an EMBL/GenBank/DDBJ whole genome shotgun (WGS) entry which is preliminary data.</text>
</comment>
<evidence type="ECO:0000313" key="4">
    <source>
        <dbReference type="Proteomes" id="UP000661077"/>
    </source>
</evidence>
<keyword evidence="4" id="KW-1185">Reference proteome</keyword>
<accession>A0ABS1WZ35</accession>
<sequence length="240" mass="26185">MSEIVLPSGAAYLLFVLGLLAYAWPRARRASWGLLAASGTLTFVFSSGMTAASLMSPLEYAYPTVHDGRQFPEARHIVVLTGWAAEDPEMPLSGRLSASAAYRILMALELYHDRPDCNVVVTGDPTTTRTMGAVLEKLGVPREKLVLESRSLTTAESAAQLRPLVGDAPFFLVTSAGHLPRAMAAVERQQLHAVPAPTDHQLPHRWSLAEPWPSPNSLGVSDLAVHEYLGRLYYRLRGRA</sequence>
<evidence type="ECO:0000256" key="1">
    <source>
        <dbReference type="SAM" id="Phobius"/>
    </source>
</evidence>
<feature type="transmembrane region" description="Helical" evidence="1">
    <location>
        <begin position="6"/>
        <end position="25"/>
    </location>
</feature>
<evidence type="ECO:0000259" key="2">
    <source>
        <dbReference type="Pfam" id="PF02698"/>
    </source>
</evidence>
<keyword evidence="1" id="KW-0812">Transmembrane</keyword>
<organism evidence="3 4">
    <name type="scientific">Steroidobacter gossypii</name>
    <dbReference type="NCBI Taxonomy" id="2805490"/>
    <lineage>
        <taxon>Bacteria</taxon>
        <taxon>Pseudomonadati</taxon>
        <taxon>Pseudomonadota</taxon>
        <taxon>Gammaproteobacteria</taxon>
        <taxon>Steroidobacterales</taxon>
        <taxon>Steroidobacteraceae</taxon>
        <taxon>Steroidobacter</taxon>
    </lineage>
</organism>
<dbReference type="InterPro" id="IPR003848">
    <property type="entry name" value="DUF218"/>
</dbReference>
<dbReference type="Proteomes" id="UP000661077">
    <property type="component" value="Unassembled WGS sequence"/>
</dbReference>
<feature type="domain" description="DUF218" evidence="2">
    <location>
        <begin position="77"/>
        <end position="230"/>
    </location>
</feature>
<dbReference type="InterPro" id="IPR051599">
    <property type="entry name" value="Cell_Envelope_Assoc"/>
</dbReference>
<keyword evidence="1" id="KW-0472">Membrane</keyword>
<protein>
    <submittedName>
        <fullName evidence="3">YdcF family protein</fullName>
    </submittedName>
</protein>
<dbReference type="Pfam" id="PF02698">
    <property type="entry name" value="DUF218"/>
    <property type="match status" value="1"/>
</dbReference>
<proteinExistence type="predicted"/>
<dbReference type="PANTHER" id="PTHR30336:SF4">
    <property type="entry name" value="ENVELOPE BIOGENESIS FACTOR ELYC"/>
    <property type="match status" value="1"/>
</dbReference>
<dbReference type="CDD" id="cd06259">
    <property type="entry name" value="YdcF-like"/>
    <property type="match status" value="1"/>
</dbReference>
<keyword evidence="1" id="KW-1133">Transmembrane helix</keyword>
<dbReference type="InterPro" id="IPR014729">
    <property type="entry name" value="Rossmann-like_a/b/a_fold"/>
</dbReference>
<feature type="transmembrane region" description="Helical" evidence="1">
    <location>
        <begin position="32"/>
        <end position="55"/>
    </location>
</feature>
<reference evidence="3 4" key="1">
    <citation type="journal article" date="2021" name="Int. J. Syst. Evol. Microbiol.">
        <title>Steroidobacter gossypii sp. nov., isolated from soil of cotton cropping field.</title>
        <authorList>
            <person name="Huang R."/>
            <person name="Yang S."/>
            <person name="Zhen C."/>
            <person name="Liu W."/>
        </authorList>
    </citation>
    <scope>NUCLEOTIDE SEQUENCE [LARGE SCALE GENOMIC DNA]</scope>
    <source>
        <strain evidence="3 4">S1-65</strain>
    </source>
</reference>
<gene>
    <name evidence="3" type="ORF">JM946_16005</name>
</gene>
<dbReference type="Gene3D" id="3.40.50.620">
    <property type="entry name" value="HUPs"/>
    <property type="match status" value="1"/>
</dbReference>
<evidence type="ECO:0000313" key="3">
    <source>
        <dbReference type="EMBL" id="MBM0106237.1"/>
    </source>
</evidence>
<dbReference type="RefSeq" id="WP_203168348.1">
    <property type="nucleotide sequence ID" value="NZ_JAEVLS010000003.1"/>
</dbReference>
<dbReference type="PANTHER" id="PTHR30336">
    <property type="entry name" value="INNER MEMBRANE PROTEIN, PROBABLE PERMEASE"/>
    <property type="match status" value="1"/>
</dbReference>